<keyword evidence="3" id="KW-1185">Reference proteome</keyword>
<proteinExistence type="predicted"/>
<comment type="caution">
    <text evidence="2">The sequence shown here is derived from an EMBL/GenBank/DDBJ whole genome shotgun (WGS) entry which is preliminary data.</text>
</comment>
<gene>
    <name evidence="2" type="ORF">NDU88_008188</name>
</gene>
<accession>A0AAV7N6C1</accession>
<feature type="region of interest" description="Disordered" evidence="1">
    <location>
        <begin position="47"/>
        <end position="106"/>
    </location>
</feature>
<name>A0AAV7N6C1_PLEWA</name>
<dbReference type="AlphaFoldDB" id="A0AAV7N6C1"/>
<sequence length="106" mass="11374">MGGVPLCHGNSACVGLPPLHVVIGAFGACAWAGRIWNLLHMARAQKAESLSTPGQQRPAPTGVETQRKRSRVKTWAEGPEVSRAWGVTRRGPQRTTVGPLKLELVD</sequence>
<protein>
    <submittedName>
        <fullName evidence="2">Uncharacterized protein</fullName>
    </submittedName>
</protein>
<organism evidence="2 3">
    <name type="scientific">Pleurodeles waltl</name>
    <name type="common">Iberian ribbed newt</name>
    <dbReference type="NCBI Taxonomy" id="8319"/>
    <lineage>
        <taxon>Eukaryota</taxon>
        <taxon>Metazoa</taxon>
        <taxon>Chordata</taxon>
        <taxon>Craniata</taxon>
        <taxon>Vertebrata</taxon>
        <taxon>Euteleostomi</taxon>
        <taxon>Amphibia</taxon>
        <taxon>Batrachia</taxon>
        <taxon>Caudata</taxon>
        <taxon>Salamandroidea</taxon>
        <taxon>Salamandridae</taxon>
        <taxon>Pleurodelinae</taxon>
        <taxon>Pleurodeles</taxon>
    </lineage>
</organism>
<reference evidence="2" key="1">
    <citation type="journal article" date="2022" name="bioRxiv">
        <title>Sequencing and chromosome-scale assembly of the giantPleurodeles waltlgenome.</title>
        <authorList>
            <person name="Brown T."/>
            <person name="Elewa A."/>
            <person name="Iarovenko S."/>
            <person name="Subramanian E."/>
            <person name="Araus A.J."/>
            <person name="Petzold A."/>
            <person name="Susuki M."/>
            <person name="Suzuki K.-i.T."/>
            <person name="Hayashi T."/>
            <person name="Toyoda A."/>
            <person name="Oliveira C."/>
            <person name="Osipova E."/>
            <person name="Leigh N.D."/>
            <person name="Simon A."/>
            <person name="Yun M.H."/>
        </authorList>
    </citation>
    <scope>NUCLEOTIDE SEQUENCE</scope>
    <source>
        <strain evidence="2">20211129_DDA</strain>
        <tissue evidence="2">Liver</tissue>
    </source>
</reference>
<evidence type="ECO:0000256" key="1">
    <source>
        <dbReference type="SAM" id="MobiDB-lite"/>
    </source>
</evidence>
<evidence type="ECO:0000313" key="3">
    <source>
        <dbReference type="Proteomes" id="UP001066276"/>
    </source>
</evidence>
<dbReference type="EMBL" id="JANPWB010000013">
    <property type="protein sequence ID" value="KAJ1110842.1"/>
    <property type="molecule type" value="Genomic_DNA"/>
</dbReference>
<dbReference type="Proteomes" id="UP001066276">
    <property type="component" value="Chromosome 9"/>
</dbReference>
<evidence type="ECO:0000313" key="2">
    <source>
        <dbReference type="EMBL" id="KAJ1110842.1"/>
    </source>
</evidence>